<dbReference type="InterPro" id="IPR029061">
    <property type="entry name" value="THDP-binding"/>
</dbReference>
<keyword evidence="3" id="KW-0546">Nucleotide metabolism</keyword>
<dbReference type="GO" id="GO:0015949">
    <property type="term" value="P:nucleobase-containing small molecule interconversion"/>
    <property type="evidence" value="ECO:0007669"/>
    <property type="project" value="TreeGrafter"/>
</dbReference>
<dbReference type="GO" id="GO:0000166">
    <property type="term" value="F:nucleotide binding"/>
    <property type="evidence" value="ECO:0007669"/>
    <property type="project" value="UniProtKB-KW"/>
</dbReference>
<dbReference type="Proteomes" id="UP000234473">
    <property type="component" value="Unassembled WGS sequence"/>
</dbReference>
<proteinExistence type="predicted"/>
<dbReference type="PANTHER" id="PTHR42680">
    <property type="entry name" value="DCTP DEAMINASE"/>
    <property type="match status" value="1"/>
</dbReference>
<evidence type="ECO:0000256" key="2">
    <source>
        <dbReference type="ARBA" id="ARBA00022801"/>
    </source>
</evidence>
<accession>A0A2N5ADK9</accession>
<dbReference type="Pfam" id="PF22769">
    <property type="entry name" value="DCD"/>
    <property type="match status" value="1"/>
</dbReference>
<dbReference type="CDD" id="cd07557">
    <property type="entry name" value="trimeric_dUTPase"/>
    <property type="match status" value="1"/>
</dbReference>
<keyword evidence="2" id="KW-0378">Hydrolase</keyword>
<evidence type="ECO:0000313" key="4">
    <source>
        <dbReference type="EMBL" id="PLP43499.1"/>
    </source>
</evidence>
<dbReference type="SUPFAM" id="SSF51283">
    <property type="entry name" value="dUTPase-like"/>
    <property type="match status" value="1"/>
</dbReference>
<reference evidence="4 5" key="2">
    <citation type="submission" date="2018-01" db="EMBL/GenBank/DDBJ databases">
        <title>Genomic study of Klebsiella pneumoniae.</title>
        <authorList>
            <person name="Yang Y."/>
            <person name="Bicalho R."/>
        </authorList>
    </citation>
    <scope>NUCLEOTIDE SEQUENCE [LARGE SCALE GENOMIC DNA]</scope>
    <source>
        <strain evidence="4 5">A5</strain>
    </source>
</reference>
<comment type="caution">
    <text evidence="4">The sequence shown here is derived from an EMBL/GenBank/DDBJ whole genome shotgun (WGS) entry which is preliminary data.</text>
</comment>
<dbReference type="PANTHER" id="PTHR42680:SF3">
    <property type="entry name" value="DCTP DEAMINASE"/>
    <property type="match status" value="1"/>
</dbReference>
<organism evidence="4 5">
    <name type="scientific">Klebsiella variicola</name>
    <dbReference type="NCBI Taxonomy" id="244366"/>
    <lineage>
        <taxon>Bacteria</taxon>
        <taxon>Pseudomonadati</taxon>
        <taxon>Pseudomonadota</taxon>
        <taxon>Gammaproteobacteria</taxon>
        <taxon>Enterobacterales</taxon>
        <taxon>Enterobacteriaceae</taxon>
        <taxon>Klebsiella/Raoultella group</taxon>
        <taxon>Klebsiella</taxon>
        <taxon>Klebsiella pneumoniae complex</taxon>
    </lineage>
</organism>
<gene>
    <name evidence="4" type="ORF">CWM98_18420</name>
</gene>
<dbReference type="SUPFAM" id="SSF52518">
    <property type="entry name" value="Thiamin diphosphate-binding fold (THDP-binding)"/>
    <property type="match status" value="1"/>
</dbReference>
<dbReference type="GO" id="GO:0008829">
    <property type="term" value="F:dCTP deaminase activity"/>
    <property type="evidence" value="ECO:0007669"/>
    <property type="project" value="InterPro"/>
</dbReference>
<evidence type="ECO:0000313" key="5">
    <source>
        <dbReference type="Proteomes" id="UP000234473"/>
    </source>
</evidence>
<evidence type="ECO:0000256" key="1">
    <source>
        <dbReference type="ARBA" id="ARBA00022741"/>
    </source>
</evidence>
<sequence length="211" mass="23314">MRLCDRDIEAWLDEGRLAINPRPPVERINGATVDVRLGNKFRTFRGHTAPFIDLSGPKAEVSAALDRVMSEEIVLPEGEAFFLHPGELALAVTYESVTLPADLVGWLDGRSSLARLGLMVHVTAHRIDPGWSGCIVLEFYNSGKLPLALDSRPPSDALAETLLNEQRFRRLNAQQPEVAEQLWKDAAADLQKRYDFLAQLAGKAEKSPSEG</sequence>
<dbReference type="AlphaFoldDB" id="A0A2N5ADK9"/>
<name>A0A2N5ADK9_KLEVA</name>
<reference evidence="4 5" key="1">
    <citation type="submission" date="2017-11" db="EMBL/GenBank/DDBJ databases">
        <authorList>
            <person name="Han C.G."/>
        </authorList>
    </citation>
    <scope>NUCLEOTIDE SEQUENCE [LARGE SCALE GENOMIC DNA]</scope>
    <source>
        <strain evidence="4 5">A5</strain>
    </source>
</reference>
<dbReference type="InterPro" id="IPR011962">
    <property type="entry name" value="dCTP_deaminase"/>
</dbReference>
<dbReference type="NCBIfam" id="TIGR02274">
    <property type="entry name" value="dCTP_deam"/>
    <property type="match status" value="1"/>
</dbReference>
<dbReference type="InterPro" id="IPR036157">
    <property type="entry name" value="dUTPase-like_sf"/>
</dbReference>
<dbReference type="EMBL" id="PICB01001015">
    <property type="protein sequence ID" value="PLP43499.1"/>
    <property type="molecule type" value="Genomic_DNA"/>
</dbReference>
<dbReference type="FunFam" id="2.70.40.10:FF:000003">
    <property type="entry name" value="dCTP deaminase"/>
    <property type="match status" value="1"/>
</dbReference>
<evidence type="ECO:0000256" key="3">
    <source>
        <dbReference type="ARBA" id="ARBA00023080"/>
    </source>
</evidence>
<protein>
    <submittedName>
        <fullName evidence="4">dCTP deaminase</fullName>
    </submittedName>
</protein>
<dbReference type="InterPro" id="IPR033704">
    <property type="entry name" value="dUTPase_trimeric"/>
</dbReference>
<keyword evidence="1" id="KW-0547">Nucleotide-binding</keyword>
<dbReference type="Gene3D" id="2.70.40.10">
    <property type="match status" value="1"/>
</dbReference>
<dbReference type="GO" id="GO:0006229">
    <property type="term" value="P:dUTP biosynthetic process"/>
    <property type="evidence" value="ECO:0007669"/>
    <property type="project" value="InterPro"/>
</dbReference>